<keyword evidence="3" id="KW-0378">Hydrolase</keyword>
<dbReference type="InParanoid" id="K1Y2S0"/>
<feature type="region of interest" description="Disordered" evidence="6">
    <location>
        <begin position="175"/>
        <end position="215"/>
    </location>
</feature>
<dbReference type="PANTHER" id="PTHR18896">
    <property type="entry name" value="PHOSPHOLIPASE D"/>
    <property type="match status" value="1"/>
</dbReference>
<dbReference type="CDD" id="cd09141">
    <property type="entry name" value="PLDc_vPLD1_2_yPLD_like_2"/>
    <property type="match status" value="1"/>
</dbReference>
<evidence type="ECO:0000313" key="10">
    <source>
        <dbReference type="Proteomes" id="UP000006753"/>
    </source>
</evidence>
<accession>K1Y2S0</accession>
<dbReference type="CDD" id="cd09138">
    <property type="entry name" value="PLDc_vPLD1_2_yPLD_like_1"/>
    <property type="match status" value="1"/>
</dbReference>
<evidence type="ECO:0000256" key="6">
    <source>
        <dbReference type="SAM" id="MobiDB-lite"/>
    </source>
</evidence>
<feature type="domain" description="Ig-like" evidence="8">
    <location>
        <begin position="741"/>
        <end position="829"/>
    </location>
</feature>
<sequence>MPTLCKCSVTLIALQERLVPKPFDCALQTLFAPEALAGASLRNPIFLPAKNLCALLEDAECAASFFRRPVGISANNKAVVKKAAERVSSTGKPLGLALWWEGQQLSVSAKIALPKAKALRICSPLCGNSAANPKFHLSHLVAVTTIMSFFESAKNALETFTSDIQKKVDEITSNTEADDAPGAAPLGLQNAADDGPARRGAASSPNRFGSFAPPRRGRGNDAKWFVDGCGYMWAVSVAMEEARDSIWILDWWLSPELYLRRPPTENEDYRVDRLLIAAAERGVKVNVIVYKEVSAILTLCSEHSKKALELHPNIAVFRHPDHAPRGQDLHSEIMESFKDFSLKSLQLADVPEETFKALYGVSQDVVLYWAHHEKLCLVDGRIAFMGGLDLCFGRWDTNSHPLADAHPTDISQALFPGQDFNNARVYDFDDVPNWENNKLDRTKNGRMGWSDISICVRGPVVEDLKAHFVQRWNFVFEEKYNVRDDPRYTGLTFNPVEIPEGYYQANGKNAAPMSGDQAGGDQDSSRGFDGGSMFDVEDSEEDRSNTGMSIQLVRSCTEWSNGVPKENSIQNAYIEVIKNSQHFVYIENQFFITATGDEQHPVSNQIGAALVERIVRAYQNGEKYKVIVCMPAVPAFAGDLHADDSLGTRAIMEYQYQSICRGGHSIMEAIERAGVPDSKQYIRFYNLRNYDRINAGAAMSRVQDASGVDYEGARREHDDMVGAGYDGRGEGTGAYDGRSNPAYEQYQEAGAQVSDGSKYDSVSECYMDNGPSITDIPWAGTEEAEFDAFVSEELYIHSKVLIADDRIVICGSANLNDRSQLGDHDSEIALVIADPTPVQSEMNHAPYRASAFATSLRRQLFRKHLGLLPHQDPARPDANFLPIDQAPQNAYDWGSPADLLVRDVLSDEFDELWTATAAVNTRVFNNAFHCVPSDEVRNWEDYQAYFADLFIGSGAGAGGDGDGGAEVPAARYAYGHVVKEAFPGGVRELKEELARVRGSLVEMPLLFMDGVDFAKEGLSLNALTDEIYT</sequence>
<feature type="domain" description="PLD phosphodiesterase" evidence="7">
    <location>
        <begin position="367"/>
        <end position="394"/>
    </location>
</feature>
<dbReference type="GO" id="GO:0004630">
    <property type="term" value="F:phospholipase D activity"/>
    <property type="evidence" value="ECO:0007669"/>
    <property type="project" value="UniProtKB-EC"/>
</dbReference>
<dbReference type="Pfam" id="PF13091">
    <property type="entry name" value="PLDc_2"/>
    <property type="match status" value="1"/>
</dbReference>
<dbReference type="FunFam" id="3.30.870.10:FF:000032">
    <property type="entry name" value="Phospholipase"/>
    <property type="match status" value="1"/>
</dbReference>
<gene>
    <name evidence="9" type="ORF">MBM_02701</name>
</gene>
<dbReference type="OrthoDB" id="14911at2759"/>
<dbReference type="GeneID" id="18758636"/>
<evidence type="ECO:0000256" key="2">
    <source>
        <dbReference type="ARBA" id="ARBA00022737"/>
    </source>
</evidence>
<evidence type="ECO:0000256" key="1">
    <source>
        <dbReference type="ARBA" id="ARBA00012027"/>
    </source>
</evidence>
<dbReference type="eggNOG" id="KOG1329">
    <property type="taxonomic scope" value="Eukaryota"/>
</dbReference>
<feature type="region of interest" description="Disordered" evidence="6">
    <location>
        <begin position="507"/>
        <end position="546"/>
    </location>
</feature>
<evidence type="ECO:0000259" key="7">
    <source>
        <dbReference type="PROSITE" id="PS50035"/>
    </source>
</evidence>
<evidence type="ECO:0000256" key="5">
    <source>
        <dbReference type="ARBA" id="ARBA00023098"/>
    </source>
</evidence>
<evidence type="ECO:0000256" key="4">
    <source>
        <dbReference type="ARBA" id="ARBA00022963"/>
    </source>
</evidence>
<feature type="domain" description="PLD phosphodiesterase" evidence="7">
    <location>
        <begin position="792"/>
        <end position="819"/>
    </location>
</feature>
<name>K1Y2S0_MARBU</name>
<evidence type="ECO:0000313" key="9">
    <source>
        <dbReference type="EMBL" id="EKD19464.1"/>
    </source>
</evidence>
<dbReference type="EMBL" id="JH921431">
    <property type="protein sequence ID" value="EKD19464.1"/>
    <property type="molecule type" value="Genomic_DNA"/>
</dbReference>
<dbReference type="KEGG" id="mbe:MBM_02701"/>
<keyword evidence="4" id="KW-0442">Lipid degradation</keyword>
<keyword evidence="5" id="KW-0443">Lipid metabolism</keyword>
<dbReference type="SMART" id="SM00155">
    <property type="entry name" value="PLDc"/>
    <property type="match status" value="2"/>
</dbReference>
<feature type="compositionally biased region" description="Low complexity" evidence="6">
    <location>
        <begin position="191"/>
        <end position="202"/>
    </location>
</feature>
<dbReference type="Gene3D" id="3.30.870.10">
    <property type="entry name" value="Endonuclease Chain A"/>
    <property type="match status" value="3"/>
</dbReference>
<dbReference type="STRING" id="1072389.K1Y2S0"/>
<dbReference type="InterPro" id="IPR001736">
    <property type="entry name" value="PLipase_D/transphosphatidylase"/>
</dbReference>
<dbReference type="AlphaFoldDB" id="K1Y2S0"/>
<keyword evidence="2" id="KW-0677">Repeat</keyword>
<protein>
    <recommendedName>
        <fullName evidence="1">phospholipase D</fullName>
        <ecNumber evidence="1">3.1.4.4</ecNumber>
    </recommendedName>
</protein>
<dbReference type="HOGENOM" id="CLU_000690_2_2_1"/>
<dbReference type="InterPro" id="IPR007110">
    <property type="entry name" value="Ig-like_dom"/>
</dbReference>
<dbReference type="SUPFAM" id="SSF56024">
    <property type="entry name" value="Phospholipase D/nuclease"/>
    <property type="match status" value="2"/>
</dbReference>
<dbReference type="GO" id="GO:0009395">
    <property type="term" value="P:phospholipid catabolic process"/>
    <property type="evidence" value="ECO:0007669"/>
    <property type="project" value="TreeGrafter"/>
</dbReference>
<dbReference type="OMA" id="ILYWAHH"/>
<proteinExistence type="predicted"/>
<dbReference type="PROSITE" id="PS50035">
    <property type="entry name" value="PLD"/>
    <property type="match status" value="2"/>
</dbReference>
<evidence type="ECO:0000259" key="8">
    <source>
        <dbReference type="PROSITE" id="PS50835"/>
    </source>
</evidence>
<keyword evidence="10" id="KW-1185">Reference proteome</keyword>
<dbReference type="PROSITE" id="PS50835">
    <property type="entry name" value="IG_LIKE"/>
    <property type="match status" value="1"/>
</dbReference>
<reference evidence="9 10" key="1">
    <citation type="journal article" date="2012" name="BMC Genomics">
        <title>Sequencing the genome of Marssonina brunnea reveals fungus-poplar co-evolution.</title>
        <authorList>
            <person name="Zhu S."/>
            <person name="Cao Y.-Z."/>
            <person name="Jiang C."/>
            <person name="Tan B.-Y."/>
            <person name="Wang Z."/>
            <person name="Feng S."/>
            <person name="Zhang L."/>
            <person name="Su X.-H."/>
            <person name="Brejova B."/>
            <person name="Vinar T."/>
            <person name="Xu M."/>
            <person name="Wang M.-X."/>
            <person name="Zhang S.-G."/>
            <person name="Huang M.-R."/>
            <person name="Wu R."/>
            <person name="Zhou Y."/>
        </authorList>
    </citation>
    <scope>NUCLEOTIDE SEQUENCE [LARGE SCALE GENOMIC DNA]</scope>
    <source>
        <strain evidence="9 10">MB_m1</strain>
    </source>
</reference>
<dbReference type="EC" id="3.1.4.4" evidence="1"/>
<dbReference type="InterPro" id="IPR015679">
    <property type="entry name" value="PLipase_D_fam"/>
</dbReference>
<organism evidence="9 10">
    <name type="scientific">Marssonina brunnea f. sp. multigermtubi (strain MB_m1)</name>
    <name type="common">Marssonina leaf spot fungus</name>
    <dbReference type="NCBI Taxonomy" id="1072389"/>
    <lineage>
        <taxon>Eukaryota</taxon>
        <taxon>Fungi</taxon>
        <taxon>Dikarya</taxon>
        <taxon>Ascomycota</taxon>
        <taxon>Pezizomycotina</taxon>
        <taxon>Leotiomycetes</taxon>
        <taxon>Helotiales</taxon>
        <taxon>Drepanopezizaceae</taxon>
        <taxon>Drepanopeziza</taxon>
    </lineage>
</organism>
<dbReference type="InterPro" id="IPR025202">
    <property type="entry name" value="PLD-like_dom"/>
</dbReference>
<evidence type="ECO:0000256" key="3">
    <source>
        <dbReference type="ARBA" id="ARBA00022801"/>
    </source>
</evidence>
<dbReference type="PANTHER" id="PTHR18896:SF186">
    <property type="entry name" value="PHOSPHOLIPASE D"/>
    <property type="match status" value="1"/>
</dbReference>
<dbReference type="Proteomes" id="UP000006753">
    <property type="component" value="Unassembled WGS sequence"/>
</dbReference>